<dbReference type="Proteomes" id="UP001158045">
    <property type="component" value="Unassembled WGS sequence"/>
</dbReference>
<organism evidence="2 3">
    <name type="scientific">Fusibacter bizertensis</name>
    <dbReference type="NCBI Taxonomy" id="1488331"/>
    <lineage>
        <taxon>Bacteria</taxon>
        <taxon>Bacillati</taxon>
        <taxon>Bacillota</taxon>
        <taxon>Clostridia</taxon>
        <taxon>Eubacteriales</taxon>
        <taxon>Eubacteriales Family XII. Incertae Sedis</taxon>
        <taxon>Fusibacter</taxon>
    </lineage>
</organism>
<reference evidence="2 3" key="1">
    <citation type="submission" date="2023-04" db="EMBL/GenBank/DDBJ databases">
        <title>Fusibacter bizertensis strain WBS, isolated from littoral bottom sediments of the Arctic seas - biochemical and genomic analysis.</title>
        <authorList>
            <person name="Brioukhanov A.L."/>
        </authorList>
    </citation>
    <scope>NUCLEOTIDE SEQUENCE [LARGE SCALE GENOMIC DNA]</scope>
    <source>
        <strain evidence="2 3">WBS</strain>
    </source>
</reference>
<comment type="caution">
    <text evidence="2">The sequence shown here is derived from an EMBL/GenBank/DDBJ whole genome shotgun (WGS) entry which is preliminary data.</text>
</comment>
<sequence length="43" mass="4465">MSVFFLGCVVTAGVYGGLTTSKSILIKQALPALIVLVVTVILK</sequence>
<accession>A0ABT6NFU5</accession>
<evidence type="ECO:0000256" key="1">
    <source>
        <dbReference type="SAM" id="Phobius"/>
    </source>
</evidence>
<keyword evidence="1" id="KW-0472">Membrane</keyword>
<gene>
    <name evidence="2" type="ORF">QE109_14210</name>
</gene>
<dbReference type="Pfam" id="PF06993">
    <property type="entry name" value="DUF1304"/>
    <property type="match status" value="1"/>
</dbReference>
<dbReference type="EMBL" id="JARYZI010000011">
    <property type="protein sequence ID" value="MDH8679308.1"/>
    <property type="molecule type" value="Genomic_DNA"/>
</dbReference>
<keyword evidence="1" id="KW-0812">Transmembrane</keyword>
<evidence type="ECO:0000313" key="2">
    <source>
        <dbReference type="EMBL" id="MDH8679308.1"/>
    </source>
</evidence>
<keyword evidence="3" id="KW-1185">Reference proteome</keyword>
<protein>
    <submittedName>
        <fullName evidence="2">DUF1304 family protein</fullName>
    </submittedName>
</protein>
<proteinExistence type="predicted"/>
<feature type="transmembrane region" description="Helical" evidence="1">
    <location>
        <begin position="26"/>
        <end position="42"/>
    </location>
</feature>
<dbReference type="InterPro" id="IPR009732">
    <property type="entry name" value="DUF1304"/>
</dbReference>
<evidence type="ECO:0000313" key="3">
    <source>
        <dbReference type="Proteomes" id="UP001158045"/>
    </source>
</evidence>
<name>A0ABT6NFU5_9FIRM</name>
<keyword evidence="1" id="KW-1133">Transmembrane helix</keyword>